<dbReference type="PANTHER" id="PTHR44591:SF3">
    <property type="entry name" value="RESPONSE REGULATORY DOMAIN-CONTAINING PROTEIN"/>
    <property type="match status" value="1"/>
</dbReference>
<feature type="domain" description="Response regulatory" evidence="3">
    <location>
        <begin position="4"/>
        <end position="120"/>
    </location>
</feature>
<accession>A0A1J5DYX5</accession>
<comment type="caution">
    <text evidence="4">The sequence shown here is derived from an EMBL/GenBank/DDBJ whole genome shotgun (WGS) entry which is preliminary data.</text>
</comment>
<dbReference type="PROSITE" id="PS50110">
    <property type="entry name" value="RESPONSE_REGULATORY"/>
    <property type="match status" value="1"/>
</dbReference>
<evidence type="ECO:0000256" key="1">
    <source>
        <dbReference type="ARBA" id="ARBA00022553"/>
    </source>
</evidence>
<dbReference type="Proteomes" id="UP000183085">
    <property type="component" value="Unassembled WGS sequence"/>
</dbReference>
<dbReference type="SUPFAM" id="SSF52172">
    <property type="entry name" value="CheY-like"/>
    <property type="match status" value="1"/>
</dbReference>
<dbReference type="Gene3D" id="3.40.50.2300">
    <property type="match status" value="1"/>
</dbReference>
<feature type="modified residue" description="4-aspartylphosphate" evidence="2">
    <location>
        <position position="53"/>
    </location>
</feature>
<name>A0A1J5DYX5_9BACT</name>
<dbReference type="STRING" id="1817895.AUJ95_03500"/>
<evidence type="ECO:0000256" key="2">
    <source>
        <dbReference type="PROSITE-ProRule" id="PRU00169"/>
    </source>
</evidence>
<dbReference type="InterPro" id="IPR011006">
    <property type="entry name" value="CheY-like_superfamily"/>
</dbReference>
<dbReference type="Pfam" id="PF00072">
    <property type="entry name" value="Response_reg"/>
    <property type="match status" value="1"/>
</dbReference>
<proteinExistence type="predicted"/>
<dbReference type="InterPro" id="IPR050595">
    <property type="entry name" value="Bact_response_regulator"/>
</dbReference>
<evidence type="ECO:0000313" key="5">
    <source>
        <dbReference type="Proteomes" id="UP000183085"/>
    </source>
</evidence>
<sequence>MKKKILIVDDNIAIVEVLSHFLDSQGFAIKGAYRGDDGLALATEFIPDLILLDVLMPGMTGYEVCASLKKDDKLKKIPVIFITVEGTANDISLGYSLGAADYIIKPFDLTDLYGRITSVLERITHHR</sequence>
<dbReference type="PANTHER" id="PTHR44591">
    <property type="entry name" value="STRESS RESPONSE REGULATOR PROTEIN 1"/>
    <property type="match status" value="1"/>
</dbReference>
<evidence type="ECO:0000313" key="4">
    <source>
        <dbReference type="EMBL" id="OIP41329.1"/>
    </source>
</evidence>
<gene>
    <name evidence="4" type="ORF">AUJ95_03500</name>
</gene>
<evidence type="ECO:0000259" key="3">
    <source>
        <dbReference type="PROSITE" id="PS50110"/>
    </source>
</evidence>
<keyword evidence="1 2" id="KW-0597">Phosphoprotein</keyword>
<dbReference type="AlphaFoldDB" id="A0A1J5DYX5"/>
<reference evidence="4 5" key="1">
    <citation type="journal article" date="2016" name="Environ. Microbiol.">
        <title>Genomic resolution of a cold subsurface aquifer community provides metabolic insights for novel microbes adapted to high CO concentrations.</title>
        <authorList>
            <person name="Probst A.J."/>
            <person name="Castelle C.J."/>
            <person name="Singh A."/>
            <person name="Brown C.T."/>
            <person name="Anantharaman K."/>
            <person name="Sharon I."/>
            <person name="Hug L.A."/>
            <person name="Burstein D."/>
            <person name="Emerson J.B."/>
            <person name="Thomas B.C."/>
            <person name="Banfield J.F."/>
        </authorList>
    </citation>
    <scope>NUCLEOTIDE SEQUENCE [LARGE SCALE GENOMIC DNA]</scope>
    <source>
        <strain evidence="4">CG2_30_40_21</strain>
    </source>
</reference>
<protein>
    <recommendedName>
        <fullName evidence="3">Response regulatory domain-containing protein</fullName>
    </recommendedName>
</protein>
<dbReference type="InterPro" id="IPR001789">
    <property type="entry name" value="Sig_transdc_resp-reg_receiver"/>
</dbReference>
<dbReference type="GO" id="GO:0000160">
    <property type="term" value="P:phosphorelay signal transduction system"/>
    <property type="evidence" value="ECO:0007669"/>
    <property type="project" value="InterPro"/>
</dbReference>
<organism evidence="4 5">
    <name type="scientific">Candidatus Desantisbacteria bacterium CG2_30_40_21</name>
    <dbReference type="NCBI Taxonomy" id="1817895"/>
    <lineage>
        <taxon>Bacteria</taxon>
        <taxon>Candidatus Desantisiibacteriota</taxon>
    </lineage>
</organism>
<dbReference type="EMBL" id="MNYI01000087">
    <property type="protein sequence ID" value="OIP41329.1"/>
    <property type="molecule type" value="Genomic_DNA"/>
</dbReference>
<dbReference type="SMART" id="SM00448">
    <property type="entry name" value="REC"/>
    <property type="match status" value="1"/>
</dbReference>